<dbReference type="AlphaFoldDB" id="B9L5U0"/>
<name>B9L5U0_NAUPA</name>
<dbReference type="Pfam" id="PF04011">
    <property type="entry name" value="LemA"/>
    <property type="match status" value="1"/>
</dbReference>
<dbReference type="OrthoDB" id="9804152at2"/>
<keyword evidence="3 7" id="KW-0812">Transmembrane</keyword>
<dbReference type="eggNOG" id="COG1704">
    <property type="taxonomic scope" value="Bacteria"/>
</dbReference>
<keyword evidence="6" id="KW-0175">Coiled coil</keyword>
<dbReference type="GO" id="GO:0016020">
    <property type="term" value="C:membrane"/>
    <property type="evidence" value="ECO:0007669"/>
    <property type="project" value="UniProtKB-SubCell"/>
</dbReference>
<evidence type="ECO:0000256" key="3">
    <source>
        <dbReference type="ARBA" id="ARBA00022692"/>
    </source>
</evidence>
<feature type="coiled-coil region" evidence="6">
    <location>
        <begin position="116"/>
        <end position="143"/>
    </location>
</feature>
<evidence type="ECO:0000256" key="6">
    <source>
        <dbReference type="SAM" id="Coils"/>
    </source>
</evidence>
<dbReference type="EMBL" id="CP001279">
    <property type="protein sequence ID" value="ACM93312.1"/>
    <property type="molecule type" value="Genomic_DNA"/>
</dbReference>
<dbReference type="HOGENOM" id="CLU_056714_3_1_7"/>
<evidence type="ECO:0000256" key="5">
    <source>
        <dbReference type="ARBA" id="ARBA00023136"/>
    </source>
</evidence>
<keyword evidence="9" id="KW-1185">Reference proteome</keyword>
<proteinExistence type="inferred from homology"/>
<keyword evidence="5 7" id="KW-0472">Membrane</keyword>
<comment type="similarity">
    <text evidence="2">Belongs to the LemA family.</text>
</comment>
<evidence type="ECO:0000256" key="2">
    <source>
        <dbReference type="ARBA" id="ARBA00008854"/>
    </source>
</evidence>
<reference evidence="8 9" key="1">
    <citation type="journal article" date="2009" name="PLoS Genet.">
        <title>Adaptations to submarine hydrothermal environments exemplified by the genome of Nautilia profundicola.</title>
        <authorList>
            <person name="Campbell B.J."/>
            <person name="Smith J.L."/>
            <person name="Hanson T.E."/>
            <person name="Klotz M.G."/>
            <person name="Stein L.Y."/>
            <person name="Lee C.K."/>
            <person name="Wu D."/>
            <person name="Robinson J.M."/>
            <person name="Khouri H.M."/>
            <person name="Eisen J.A."/>
            <person name="Cary S.C."/>
        </authorList>
    </citation>
    <scope>NUCLEOTIDE SEQUENCE [LARGE SCALE GENOMIC DNA]</scope>
    <source>
        <strain evidence="9">ATCC BAA-1463 / DSM 18972 / AmH</strain>
    </source>
</reference>
<dbReference type="Gene3D" id="1.20.1440.20">
    <property type="entry name" value="LemA-like domain"/>
    <property type="match status" value="1"/>
</dbReference>
<dbReference type="Proteomes" id="UP000000448">
    <property type="component" value="Chromosome"/>
</dbReference>
<dbReference type="STRING" id="598659.NAMH_1335"/>
<dbReference type="InterPro" id="IPR023353">
    <property type="entry name" value="LemA-like_dom_sf"/>
</dbReference>
<dbReference type="PANTHER" id="PTHR34478:SF1">
    <property type="entry name" value="PROTEIN LEMA"/>
    <property type="match status" value="1"/>
</dbReference>
<comment type="subcellular location">
    <subcellularLocation>
        <location evidence="1">Membrane</location>
        <topology evidence="1">Single-pass membrane protein</topology>
    </subcellularLocation>
</comment>
<evidence type="ECO:0000256" key="4">
    <source>
        <dbReference type="ARBA" id="ARBA00022989"/>
    </source>
</evidence>
<organism evidence="8 9">
    <name type="scientific">Nautilia profundicola (strain ATCC BAA-1463 / DSM 18972 / AmH)</name>
    <dbReference type="NCBI Taxonomy" id="598659"/>
    <lineage>
        <taxon>Bacteria</taxon>
        <taxon>Pseudomonadati</taxon>
        <taxon>Campylobacterota</taxon>
        <taxon>Epsilonproteobacteria</taxon>
        <taxon>Nautiliales</taxon>
        <taxon>Nautiliaceae</taxon>
        <taxon>Nautilia</taxon>
    </lineage>
</organism>
<dbReference type="KEGG" id="nam:NAMH_1335"/>
<dbReference type="PANTHER" id="PTHR34478">
    <property type="entry name" value="PROTEIN LEMA"/>
    <property type="match status" value="1"/>
</dbReference>
<evidence type="ECO:0000256" key="1">
    <source>
        <dbReference type="ARBA" id="ARBA00004167"/>
    </source>
</evidence>
<accession>B9L5U0</accession>
<evidence type="ECO:0000313" key="9">
    <source>
        <dbReference type="Proteomes" id="UP000000448"/>
    </source>
</evidence>
<keyword evidence="4 7" id="KW-1133">Transmembrane helix</keyword>
<gene>
    <name evidence="8" type="ordered locus">NAMH_1335</name>
</gene>
<dbReference type="InterPro" id="IPR007156">
    <property type="entry name" value="MamQ_LemA"/>
</dbReference>
<evidence type="ECO:0000256" key="7">
    <source>
        <dbReference type="SAM" id="Phobius"/>
    </source>
</evidence>
<feature type="transmembrane region" description="Helical" evidence="7">
    <location>
        <begin position="6"/>
        <end position="25"/>
    </location>
</feature>
<sequence>MGAYTGYIVAGIIVLVLILMYNSLVSKKNQVENIFGTIDVLLKKRRDLIPNLVESVKAYMKHEKDILEKITELRSRAEKSSDENEKMNYENQISSLLGKILVNVENYPELKANENVMHLQMTLTEIEEQISAARRAYNQAVTDYNNAIEMIPTNFMAKFMGYQRKNVFEISESERENIDVGDLFKQ</sequence>
<dbReference type="RefSeq" id="WP_015902364.1">
    <property type="nucleotide sequence ID" value="NC_012115.1"/>
</dbReference>
<protein>
    <submittedName>
        <fullName evidence="8">LemA protein</fullName>
    </submittedName>
</protein>
<dbReference type="SUPFAM" id="SSF140478">
    <property type="entry name" value="LemA-like"/>
    <property type="match status" value="1"/>
</dbReference>
<evidence type="ECO:0000313" key="8">
    <source>
        <dbReference type="EMBL" id="ACM93312.1"/>
    </source>
</evidence>